<evidence type="ECO:0000313" key="5">
    <source>
        <dbReference type="Proteomes" id="UP000091926"/>
    </source>
</evidence>
<feature type="signal peptide" evidence="1">
    <location>
        <begin position="1"/>
        <end position="23"/>
    </location>
</feature>
<dbReference type="AlphaFoldDB" id="A0A193GFJ1"/>
<dbReference type="InterPro" id="IPR012338">
    <property type="entry name" value="Beta-lactam/transpept-like"/>
</dbReference>
<name>A0A193GFJ1_9BORD</name>
<organism evidence="4 5">
    <name type="scientific">Bordetella flabilis</name>
    <dbReference type="NCBI Taxonomy" id="463014"/>
    <lineage>
        <taxon>Bacteria</taxon>
        <taxon>Pseudomonadati</taxon>
        <taxon>Pseudomonadota</taxon>
        <taxon>Betaproteobacteria</taxon>
        <taxon>Burkholderiales</taxon>
        <taxon>Alcaligenaceae</taxon>
        <taxon>Bordetella</taxon>
    </lineage>
</organism>
<feature type="domain" description="Peptidase S12 Pab87-related C-terminal" evidence="3">
    <location>
        <begin position="423"/>
        <end position="511"/>
    </location>
</feature>
<dbReference type="RefSeq" id="WP_066659126.1">
    <property type="nucleotide sequence ID" value="NZ_CBCSCL010000009.1"/>
</dbReference>
<dbReference type="Pfam" id="PF11954">
    <property type="entry name" value="DUF3471"/>
    <property type="match status" value="1"/>
</dbReference>
<dbReference type="SUPFAM" id="SSF56601">
    <property type="entry name" value="beta-lactamase/transpeptidase-like"/>
    <property type="match status" value="1"/>
</dbReference>
<feature type="domain" description="Beta-lactamase-related" evidence="2">
    <location>
        <begin position="52"/>
        <end position="377"/>
    </location>
</feature>
<proteinExistence type="predicted"/>
<dbReference type="Gene3D" id="3.40.710.10">
    <property type="entry name" value="DD-peptidase/beta-lactamase superfamily"/>
    <property type="match status" value="1"/>
</dbReference>
<dbReference type="PANTHER" id="PTHR46825:SF15">
    <property type="entry name" value="BETA-LACTAMASE-RELATED DOMAIN-CONTAINING PROTEIN"/>
    <property type="match status" value="1"/>
</dbReference>
<dbReference type="PANTHER" id="PTHR46825">
    <property type="entry name" value="D-ALANYL-D-ALANINE-CARBOXYPEPTIDASE/ENDOPEPTIDASE AMPH"/>
    <property type="match status" value="1"/>
</dbReference>
<dbReference type="STRING" id="463014.BAU07_14905"/>
<reference evidence="4 5" key="1">
    <citation type="submission" date="2016-06" db="EMBL/GenBank/DDBJ databases">
        <title>Complete genome sequences of Bordetella bronchialis and Bordetella flabilis.</title>
        <authorList>
            <person name="LiPuma J.J."/>
            <person name="Spilker T."/>
        </authorList>
    </citation>
    <scope>NUCLEOTIDE SEQUENCE [LARGE SCALE GENOMIC DNA]</scope>
    <source>
        <strain evidence="4 5">AU10664</strain>
    </source>
</reference>
<dbReference type="OrthoDB" id="9801061at2"/>
<feature type="chain" id="PRO_5008258895" evidence="1">
    <location>
        <begin position="24"/>
        <end position="524"/>
    </location>
</feature>
<gene>
    <name evidence="4" type="ORF">BAU07_14905</name>
</gene>
<dbReference type="InterPro" id="IPR001466">
    <property type="entry name" value="Beta-lactam-related"/>
</dbReference>
<evidence type="ECO:0000259" key="2">
    <source>
        <dbReference type="Pfam" id="PF00144"/>
    </source>
</evidence>
<dbReference type="GO" id="GO:0016787">
    <property type="term" value="F:hydrolase activity"/>
    <property type="evidence" value="ECO:0007669"/>
    <property type="project" value="UniProtKB-KW"/>
</dbReference>
<evidence type="ECO:0000256" key="1">
    <source>
        <dbReference type="SAM" id="SignalP"/>
    </source>
</evidence>
<dbReference type="KEGG" id="bfz:BAU07_14905"/>
<sequence>MAERWTRFTSAIVCALAAAAAMADPPAASIPPNEVSALPIPPGQIDAAVASLDALAQDLMDKTGIPGMSIAVVRDGRVAYAKGLGVRKTGEDAPVDADTVFQLASLSKSVGATVVARQVGIRAVGWDQPVIRSMRGFALADSWVTHNLTLADLYAHRSGLPDHAGDDLEDLGYGRPEILQRLRFLPLAPFRATYAYTNFGVTAAAEAVALASGSDWATLSEQALYAPLQMTSTSSRFEDFAGRANRAYGHVKSGGVYQAKYQRQPDAQSPAGGVSSSANDMAKWLAMLLGQGSVDGREIVAPAALLAAMTPQMISAPAASPNARAGFYGYGFNVGVQPSGRTEISHSGAFALGAATAFAVIPSAGVGIVVLTNAAPIGVPETLIAQFNDLVQFGAITRDWRAAYGEVFAHFADPSGSLAGRTPPAQPTPAANADAYAGRYANDYFGDATVVADNGGLALVLGPKQTRYPLRHWDGNRFVMDMHGENANEGSVSAVDFIVAASGNACALTVELLDENRLGTFVRR</sequence>
<keyword evidence="4" id="KW-0378">Hydrolase</keyword>
<dbReference type="Proteomes" id="UP000091926">
    <property type="component" value="Chromosome"/>
</dbReference>
<dbReference type="Pfam" id="PF00144">
    <property type="entry name" value="Beta-lactamase"/>
    <property type="match status" value="1"/>
</dbReference>
<keyword evidence="1" id="KW-0732">Signal</keyword>
<dbReference type="EMBL" id="CP016172">
    <property type="protein sequence ID" value="ANN78211.1"/>
    <property type="molecule type" value="Genomic_DNA"/>
</dbReference>
<dbReference type="InterPro" id="IPR021860">
    <property type="entry name" value="Peptidase_S12_Pab87-rel_C"/>
</dbReference>
<protein>
    <submittedName>
        <fullName evidence="4">Serine hydrolase</fullName>
    </submittedName>
</protein>
<evidence type="ECO:0000313" key="4">
    <source>
        <dbReference type="EMBL" id="ANN78211.1"/>
    </source>
</evidence>
<evidence type="ECO:0000259" key="3">
    <source>
        <dbReference type="Pfam" id="PF11954"/>
    </source>
</evidence>
<keyword evidence="5" id="KW-1185">Reference proteome</keyword>
<dbReference type="Gene3D" id="2.40.128.600">
    <property type="match status" value="1"/>
</dbReference>
<accession>A0A193GFJ1</accession>
<dbReference type="InterPro" id="IPR050491">
    <property type="entry name" value="AmpC-like"/>
</dbReference>